<evidence type="ECO:0000313" key="2">
    <source>
        <dbReference type="EMBL" id="KAK2951013.1"/>
    </source>
</evidence>
<name>A0ABQ9XEX2_9EUKA</name>
<dbReference type="PROSITE" id="PS50235">
    <property type="entry name" value="USP_3"/>
    <property type="match status" value="1"/>
</dbReference>
<dbReference type="GO" id="GO:0004843">
    <property type="term" value="F:cysteine-type deubiquitinase activity"/>
    <property type="evidence" value="ECO:0007669"/>
    <property type="project" value="UniProtKB-EC"/>
</dbReference>
<comment type="caution">
    <text evidence="2">The sequence shown here is derived from an EMBL/GenBank/DDBJ whole genome shotgun (WGS) entry which is preliminary data.</text>
</comment>
<dbReference type="InterPro" id="IPR050164">
    <property type="entry name" value="Peptidase_C19"/>
</dbReference>
<evidence type="ECO:0000259" key="1">
    <source>
        <dbReference type="PROSITE" id="PS50235"/>
    </source>
</evidence>
<organism evidence="2 3">
    <name type="scientific">Blattamonas nauphoetae</name>
    <dbReference type="NCBI Taxonomy" id="2049346"/>
    <lineage>
        <taxon>Eukaryota</taxon>
        <taxon>Metamonada</taxon>
        <taxon>Preaxostyla</taxon>
        <taxon>Oxymonadida</taxon>
        <taxon>Blattamonas</taxon>
    </lineage>
</organism>
<dbReference type="Gene3D" id="3.90.70.10">
    <property type="entry name" value="Cysteine proteinases"/>
    <property type="match status" value="1"/>
</dbReference>
<dbReference type="EC" id="3.4.19.12" evidence="2"/>
<dbReference type="InterPro" id="IPR028889">
    <property type="entry name" value="USP"/>
</dbReference>
<gene>
    <name evidence="2" type="ORF">BLNAU_14092</name>
</gene>
<dbReference type="InterPro" id="IPR038765">
    <property type="entry name" value="Papain-like_cys_pep_sf"/>
</dbReference>
<evidence type="ECO:0000313" key="3">
    <source>
        <dbReference type="Proteomes" id="UP001281761"/>
    </source>
</evidence>
<dbReference type="Pfam" id="PF00443">
    <property type="entry name" value="UCH"/>
    <property type="match status" value="1"/>
</dbReference>
<keyword evidence="3" id="KW-1185">Reference proteome</keyword>
<dbReference type="PANTHER" id="PTHR24006:SF827">
    <property type="entry name" value="UBIQUITIN CARBOXYL-TERMINAL HYDROLASE 34"/>
    <property type="match status" value="1"/>
</dbReference>
<sequence>MRPISQYYSPIFFNPILHFVANSGLPQNCLLQKPQSGIQLQNPRFDDKLWNCLLSTLQKHFHKLNEDFTQSKDLQDAKVVIENVFSLAHFMSDWTDNQKPTPWMIAQQNPVSSFSFRILINGRRPLDIQTNTDETWLSLRIKIANQLGRVDPRVVNVNLETRNMSTNLASISKTIFGDVLFSLGAFQTRLQKVSAYTSSTYVANDPLDLATAKVKPFFSLPPSAHPLHNLFQHDPHHSKLKRVLTVGAKLSHNCQFSATHLAIQLVSPQRSTRSHDLYLCLTPSAVFMNEGLLTIARDARNEGLTSDLVQPFLSTVWPEIQLDLEWEDQLSLLFVALVCVDFGLQTPEDPISLIHSIRSPSSRRWDHLIPFEPIEQEARMDLTLFLSKMTSFLDNFTNADNGSILRLREFLNLLAQEHSTSSASIVELSVQALNTFLPESRRLLFASPALSSLFSLYVLDIVEKHQTLMPTVMPNIPPFFLVHTVFLFLLNRPDGSPFLTSNRLQLILNLIPAISQFLKIETNTLFPFLSTLLLHQHDWSWSSSIYSFSLPSLTHALQYAVTRLGVPKSPDLTELIPHIVNSLLFSVSSPAGKKSLVMNSGTRQTLFDILLASKQTPLADSLVSSLYGILEQERSRTSTTLIIRANPIFFPLHHNDDYPDQQNVIESTADGYQPWPYRGITNPGSMCYAISVLQVLFMNPQLRAVVLGVDMKSIPRVKDPQVQHFRNKTYHDSASLASFTRLSHLTPNHSLNVSSTTDQYLQELTSVWHEVQLLMCRLQETNKNSLSDLYERQDSIRDLAAVLRDDNGNRISLNQQEDASDFYSSLLFKLSACFEMRNLPDPIKRMFFCDTVVLKECAGHHVSEQSVMQTPIITCTVIGQGGLVESLENDTTEKIGMQECQKCGDSKEHRTHRLFRNLPNTIAFNLQRYIFDEKTNQAVKVNNGFMFPVDEELDLFRFTEEGFVLRTDPEKAKGMGIQDHQVGPLNRTRDYYTFRLVGAIIHSGVAAAGHYYSYIRERSTTINAEGETKNGRWIKFDDGWTSVETEQDLIDDGFGGVQTDPAALEVAQVLGIPGEQANMKIQSAFILVYERVVQTFDWVSDEIASLEQSNAPLFTAIKAVFAPPTSPLYHFTKQSELIPSSVLARSGLNEISASGKDWSGLDLQRKSILYTESIFDKSAPVTTFTELGFRLHLPHMQNIDRSERERMMASEMDFIPFPFLTRTNCFGFQNDSVDFNDEGDEALRFIQLWTEILVFIYARSHVSSAKSFFVAHTDSINRIMAANPSLSFILIQRLFSQFEGLKSFDETTSKSVFKLFFNSNTSIHHQMAFAQLFGIAFISVVVELSIFMNAPQRDRNGLIVPISFSTCHPQCVEVVQNLTRFVQLAVVSVVTDSTIPKGSISVLLNLFTHLACSHPLASTIIMASGVVSFLLDCVYPSSSEQTALLRHDMAWSVVSVNLFEKTDQLFKFVCSVYQHSFSPTAQSSRHILNITPDVIQSSSIVDPFFASPPTLPATFNLKLALLESTHSAVTPYLLSLLYSPLRYDLCDNPFSMESPSDAVFLLIDVSESIFEEQQGLSINKSAFSTFLQIWSSLGAVQSEQPREFLVARLANFFTQLPMLSPSSIRSVIETFFTATLEDNFFTLMKHDSIVQAILKLSVCAHEGGWSHLLTLLLRRLSIKPTADTNRPTFVSFADDISFFTQTVLYSTPLLNPTKVKPSLTANKPAALPNIHVTSPTPPNIFKPSKFSVSKDSPTCFTFSSAQSSRDVQFRSIFSLKIGLPPSFVDPASIVPIASSDIIRQFVALSTSNEDCHPSILTSLVSVVSWIWMNEMVPLHVSTHPSHFVETIVTQSVRMDELGLIVRTVLKAINSLLLLDDSSSRSMILILVSFFASLVQTSMPFGKIAGEVLGSLLRNGSLPKLTRLISLPSSESLSLSQTGSLVSSIQNAFLSSLLVLVTLVPSLSDVLISSGLITDLFEHGVDRVWTNISWREEQILSTSICLICASQSELVKQHLLQLSQRAARNNPTELAALLNNLHSHTSFTMLKGQLEAMKTSWPEGTVLLPDFKTGRQSFRSSIVMQPPPPK</sequence>
<reference evidence="2 3" key="1">
    <citation type="journal article" date="2022" name="bioRxiv">
        <title>Genomics of Preaxostyla Flagellates Illuminates Evolutionary Transitions and the Path Towards Mitochondrial Loss.</title>
        <authorList>
            <person name="Novak L.V.F."/>
            <person name="Treitli S.C."/>
            <person name="Pyrih J."/>
            <person name="Halakuc P."/>
            <person name="Pipaliya S.V."/>
            <person name="Vacek V."/>
            <person name="Brzon O."/>
            <person name="Soukal P."/>
            <person name="Eme L."/>
            <person name="Dacks J.B."/>
            <person name="Karnkowska A."/>
            <person name="Elias M."/>
            <person name="Hampl V."/>
        </authorList>
    </citation>
    <scope>NUCLEOTIDE SEQUENCE [LARGE SCALE GENOMIC DNA]</scope>
    <source>
        <strain evidence="2">NAU3</strain>
        <tissue evidence="2">Gut</tissue>
    </source>
</reference>
<dbReference type="PANTHER" id="PTHR24006">
    <property type="entry name" value="UBIQUITIN CARBOXYL-TERMINAL HYDROLASE"/>
    <property type="match status" value="1"/>
</dbReference>
<dbReference type="SUPFAM" id="SSF54001">
    <property type="entry name" value="Cysteine proteinases"/>
    <property type="match status" value="1"/>
</dbReference>
<dbReference type="Proteomes" id="UP001281761">
    <property type="component" value="Unassembled WGS sequence"/>
</dbReference>
<proteinExistence type="predicted"/>
<dbReference type="InterPro" id="IPR001394">
    <property type="entry name" value="Peptidase_C19_UCH"/>
</dbReference>
<accession>A0ABQ9XEX2</accession>
<keyword evidence="2" id="KW-0378">Hydrolase</keyword>
<feature type="domain" description="USP" evidence="1">
    <location>
        <begin position="678"/>
        <end position="1092"/>
    </location>
</feature>
<dbReference type="EMBL" id="JARBJD010000126">
    <property type="protein sequence ID" value="KAK2951013.1"/>
    <property type="molecule type" value="Genomic_DNA"/>
</dbReference>
<protein>
    <submittedName>
        <fullName evidence="2">Ubiquitin carboxyl-terminal hydrolase 34</fullName>
        <ecNumber evidence="2">3.4.19.12</ecNumber>
    </submittedName>
</protein>